<organism evidence="1 2">
    <name type="scientific">Sinanodonta woodiana</name>
    <name type="common">Chinese pond mussel</name>
    <name type="synonym">Anodonta woodiana</name>
    <dbReference type="NCBI Taxonomy" id="1069815"/>
    <lineage>
        <taxon>Eukaryota</taxon>
        <taxon>Metazoa</taxon>
        <taxon>Spiralia</taxon>
        <taxon>Lophotrochozoa</taxon>
        <taxon>Mollusca</taxon>
        <taxon>Bivalvia</taxon>
        <taxon>Autobranchia</taxon>
        <taxon>Heteroconchia</taxon>
        <taxon>Palaeoheterodonta</taxon>
        <taxon>Unionida</taxon>
        <taxon>Unionoidea</taxon>
        <taxon>Unionidae</taxon>
        <taxon>Unioninae</taxon>
        <taxon>Sinanodonta</taxon>
    </lineage>
</organism>
<protein>
    <submittedName>
        <fullName evidence="1">Uncharacterized protein</fullName>
    </submittedName>
</protein>
<accession>A0ABD3X9B7</accession>
<evidence type="ECO:0000313" key="1">
    <source>
        <dbReference type="EMBL" id="KAL3882864.1"/>
    </source>
</evidence>
<feature type="non-terminal residue" evidence="1">
    <location>
        <position position="1"/>
    </location>
</feature>
<proteinExistence type="predicted"/>
<feature type="non-terminal residue" evidence="1">
    <location>
        <position position="99"/>
    </location>
</feature>
<name>A0ABD3X9B7_SINWO</name>
<sequence>PSAPQVTARVINSSTIVLNISKGNGLLTQYKITSYLLPKGNGSRQNVSFIHPPINDTVMFPFTTSDAAGSCFQFSIIAISGLSVGASNSNEFVINETCY</sequence>
<dbReference type="EMBL" id="JBJQND010000003">
    <property type="protein sequence ID" value="KAL3882864.1"/>
    <property type="molecule type" value="Genomic_DNA"/>
</dbReference>
<gene>
    <name evidence="1" type="ORF">ACJMK2_029167</name>
</gene>
<dbReference type="Proteomes" id="UP001634394">
    <property type="component" value="Unassembled WGS sequence"/>
</dbReference>
<comment type="caution">
    <text evidence="1">The sequence shown here is derived from an EMBL/GenBank/DDBJ whole genome shotgun (WGS) entry which is preliminary data.</text>
</comment>
<reference evidence="1 2" key="1">
    <citation type="submission" date="2024-11" db="EMBL/GenBank/DDBJ databases">
        <title>Chromosome-level genome assembly of the freshwater bivalve Anodonta woodiana.</title>
        <authorList>
            <person name="Chen X."/>
        </authorList>
    </citation>
    <scope>NUCLEOTIDE SEQUENCE [LARGE SCALE GENOMIC DNA]</scope>
    <source>
        <strain evidence="1">MN2024</strain>
        <tissue evidence="1">Gills</tissue>
    </source>
</reference>
<evidence type="ECO:0000313" key="2">
    <source>
        <dbReference type="Proteomes" id="UP001634394"/>
    </source>
</evidence>
<dbReference type="AlphaFoldDB" id="A0ABD3X9B7"/>
<keyword evidence="2" id="KW-1185">Reference proteome</keyword>